<dbReference type="GO" id="GO:0005829">
    <property type="term" value="C:cytosol"/>
    <property type="evidence" value="ECO:0007669"/>
    <property type="project" value="TreeGrafter"/>
</dbReference>
<comment type="caution">
    <text evidence="10">Lacks conserved residue(s) required for the propagation of feature annotation.</text>
</comment>
<dbReference type="GO" id="GO:0005525">
    <property type="term" value="F:GTP binding"/>
    <property type="evidence" value="ECO:0007669"/>
    <property type="project" value="UniProtKB-UniRule"/>
</dbReference>
<feature type="binding site" evidence="10">
    <location>
        <position position="245"/>
    </location>
    <ligand>
        <name>K(+)</name>
        <dbReference type="ChEBI" id="CHEBI:29103"/>
    </ligand>
</feature>
<feature type="binding site" evidence="10">
    <location>
        <position position="251"/>
    </location>
    <ligand>
        <name>Mg(2+)</name>
        <dbReference type="ChEBI" id="CHEBI:18420"/>
    </ligand>
</feature>
<evidence type="ECO:0000256" key="3">
    <source>
        <dbReference type="ARBA" id="ARBA00022694"/>
    </source>
</evidence>
<dbReference type="InterPro" id="IPR018948">
    <property type="entry name" value="GTP-bd_TrmE_N"/>
</dbReference>
<name>A0A9E7DJC7_9FIRM</name>
<dbReference type="GO" id="GO:0003924">
    <property type="term" value="F:GTPase activity"/>
    <property type="evidence" value="ECO:0007669"/>
    <property type="project" value="UniProtKB-UniRule"/>
</dbReference>
<dbReference type="Pfam" id="PF12631">
    <property type="entry name" value="MnmE_helical"/>
    <property type="match status" value="1"/>
</dbReference>
<dbReference type="Proteomes" id="UP000831151">
    <property type="component" value="Chromosome"/>
</dbReference>
<dbReference type="Gene3D" id="3.30.1360.120">
    <property type="entry name" value="Probable tRNA modification gtpase trme, domain 1"/>
    <property type="match status" value="1"/>
</dbReference>
<evidence type="ECO:0000256" key="5">
    <source>
        <dbReference type="ARBA" id="ARBA00022741"/>
    </source>
</evidence>
<dbReference type="CDD" id="cd14858">
    <property type="entry name" value="TrmE_N"/>
    <property type="match status" value="1"/>
</dbReference>
<keyword evidence="2 10" id="KW-0963">Cytoplasm</keyword>
<dbReference type="EMBL" id="CP096649">
    <property type="protein sequence ID" value="UQK59084.1"/>
    <property type="molecule type" value="Genomic_DNA"/>
</dbReference>
<feature type="binding site" evidence="10">
    <location>
        <position position="451"/>
    </location>
    <ligand>
        <name>(6S)-5-formyl-5,6,7,8-tetrahydrofolate</name>
        <dbReference type="ChEBI" id="CHEBI:57457"/>
    </ligand>
</feature>
<dbReference type="Pfam" id="PF01926">
    <property type="entry name" value="MMR_HSR1"/>
    <property type="match status" value="1"/>
</dbReference>
<evidence type="ECO:0000256" key="1">
    <source>
        <dbReference type="ARBA" id="ARBA00011043"/>
    </source>
</evidence>
<dbReference type="NCBIfam" id="TIGR00450">
    <property type="entry name" value="mnmE_trmE_thdF"/>
    <property type="match status" value="1"/>
</dbReference>
<dbReference type="PANTHER" id="PTHR42714:SF2">
    <property type="entry name" value="TRNA MODIFICATION GTPASE GTPBP3, MITOCHONDRIAL"/>
    <property type="match status" value="1"/>
</dbReference>
<feature type="binding site" evidence="10">
    <location>
        <position position="20"/>
    </location>
    <ligand>
        <name>(6S)-5-formyl-5,6,7,8-tetrahydrofolate</name>
        <dbReference type="ChEBI" id="CHEBI:57457"/>
    </ligand>
</feature>
<evidence type="ECO:0000256" key="4">
    <source>
        <dbReference type="ARBA" id="ARBA00022723"/>
    </source>
</evidence>
<comment type="function">
    <text evidence="10">Exhibits a very high intrinsic GTPase hydrolysis rate. Involved in the addition of a carboxymethylaminomethyl (cmnm) group at the wobble position (U34) of certain tRNAs, forming tRNA-cmnm(5)s(2)U34.</text>
</comment>
<dbReference type="InterPro" id="IPR027266">
    <property type="entry name" value="TrmE/GcvT-like"/>
</dbReference>
<dbReference type="SUPFAM" id="SSF52540">
    <property type="entry name" value="P-loop containing nucleoside triphosphate hydrolases"/>
    <property type="match status" value="1"/>
</dbReference>
<dbReference type="EC" id="3.6.-.-" evidence="10"/>
<feature type="binding site" evidence="10">
    <location>
        <position position="230"/>
    </location>
    <ligand>
        <name>Mg(2+)</name>
        <dbReference type="ChEBI" id="CHEBI:18420"/>
    </ligand>
</feature>
<dbReference type="InterPro" id="IPR027417">
    <property type="entry name" value="P-loop_NTPase"/>
</dbReference>
<keyword evidence="9 10" id="KW-0342">GTP-binding</keyword>
<reference evidence="13" key="1">
    <citation type="submission" date="2022-04" db="EMBL/GenBank/DDBJ databases">
        <title>Complete genome sequences of Ezakiella coagulans and Fenollaria massiliensis.</title>
        <authorList>
            <person name="France M.T."/>
            <person name="Clifford J."/>
            <person name="Narina S."/>
            <person name="Rutt L."/>
            <person name="Ravel J."/>
        </authorList>
    </citation>
    <scope>NUCLEOTIDE SEQUENCE</scope>
    <source>
        <strain evidence="13">C0061C2</strain>
    </source>
</reference>
<dbReference type="FunFam" id="3.30.1360.120:FF:000003">
    <property type="entry name" value="tRNA modification GTPase MnmE"/>
    <property type="match status" value="1"/>
</dbReference>
<evidence type="ECO:0000259" key="12">
    <source>
        <dbReference type="PROSITE" id="PS51709"/>
    </source>
</evidence>
<sequence>MRTICAISTAMQPGAIAIIRMSGANSFAIANKIFRSASGKDDFKNKYMYFGRIYDGEDFVDEVLISFMKAPNTYTTEDMVEIYSHGSVISQRRILNLLLKNGAELAERGEFTKKAFIGGRIDITQAEAVADMINAKTDMSYNLSLKAFDGSVRDFINGLADSLKMLIANIEVAIDYPEEDIEEISYERITNTLESVKNSLDEHIRRASTSTLIKDGIKTSIVGVPNVGKSSLLNTFTREETAIVSNIEGTTRDMITEYIDLEGISLKLMDTAGIREASDEIERMGVAISKKAIKDADLVLAVFDYSKPMTDGDKEIIDMVQDKKHIYILNKVDEGENGEYLDHFEQNAKYILTSLKTGEGFEALKDMIKEMFLGGEITQDDLVYANIREMDLLNKAHAAISEALNDAEHKQVYDLLIVNIRGALDSLLEILGEKLDSEILDKIFQNFCIGK</sequence>
<dbReference type="Gene3D" id="1.20.120.430">
    <property type="entry name" value="tRNA modification GTPase MnmE domain 2"/>
    <property type="match status" value="1"/>
</dbReference>
<keyword evidence="4 10" id="KW-0479">Metal-binding</keyword>
<dbReference type="FunFam" id="3.40.50.300:FF:001376">
    <property type="entry name" value="tRNA modification GTPase MnmE"/>
    <property type="match status" value="1"/>
</dbReference>
<evidence type="ECO:0000256" key="9">
    <source>
        <dbReference type="ARBA" id="ARBA00023134"/>
    </source>
</evidence>
<evidence type="ECO:0000256" key="7">
    <source>
        <dbReference type="ARBA" id="ARBA00022842"/>
    </source>
</evidence>
<dbReference type="AlphaFoldDB" id="A0A9E7DJC7"/>
<dbReference type="GO" id="GO:0042802">
    <property type="term" value="F:identical protein binding"/>
    <property type="evidence" value="ECO:0007669"/>
    <property type="project" value="UniProtKB-ARBA"/>
</dbReference>
<evidence type="ECO:0000313" key="13">
    <source>
        <dbReference type="EMBL" id="UQK59084.1"/>
    </source>
</evidence>
<dbReference type="InterPro" id="IPR005225">
    <property type="entry name" value="Small_GTP-bd"/>
</dbReference>
<dbReference type="InterPro" id="IPR004520">
    <property type="entry name" value="GTPase_MnmE"/>
</dbReference>
<keyword evidence="14" id="KW-1185">Reference proteome</keyword>
<dbReference type="Pfam" id="PF10396">
    <property type="entry name" value="TrmE_N"/>
    <property type="match status" value="1"/>
</dbReference>
<keyword evidence="5 10" id="KW-0547">Nucleotide-binding</keyword>
<dbReference type="NCBIfam" id="TIGR00231">
    <property type="entry name" value="small_GTP"/>
    <property type="match status" value="1"/>
</dbReference>
<dbReference type="GO" id="GO:0030488">
    <property type="term" value="P:tRNA methylation"/>
    <property type="evidence" value="ECO:0007669"/>
    <property type="project" value="TreeGrafter"/>
</dbReference>
<dbReference type="GO" id="GO:0002098">
    <property type="term" value="P:tRNA wobble uridine modification"/>
    <property type="evidence" value="ECO:0007669"/>
    <property type="project" value="TreeGrafter"/>
</dbReference>
<evidence type="ECO:0000256" key="10">
    <source>
        <dbReference type="HAMAP-Rule" id="MF_00379"/>
    </source>
</evidence>
<dbReference type="Gene3D" id="3.40.50.300">
    <property type="entry name" value="P-loop containing nucleotide triphosphate hydrolases"/>
    <property type="match status" value="1"/>
</dbReference>
<dbReference type="RefSeq" id="WP_249242605.1">
    <property type="nucleotide sequence ID" value="NZ_CP096649.1"/>
</dbReference>
<organism evidence="13 14">
    <name type="scientific">Fenollaria massiliensis</name>
    <dbReference type="NCBI Taxonomy" id="938288"/>
    <lineage>
        <taxon>Bacteria</taxon>
        <taxon>Bacillati</taxon>
        <taxon>Bacillota</taxon>
        <taxon>Clostridia</taxon>
        <taxon>Eubacteriales</taxon>
        <taxon>Fenollaria</taxon>
    </lineage>
</organism>
<keyword evidence="6 10" id="KW-0378">Hydrolase</keyword>
<dbReference type="PANTHER" id="PTHR42714">
    <property type="entry name" value="TRNA MODIFICATION GTPASE GTPBP3"/>
    <property type="match status" value="1"/>
</dbReference>
<comment type="similarity">
    <text evidence="1 10 11">Belongs to the TRAFAC class TrmE-Era-EngA-EngB-Septin-like GTPase superfamily. TrmE GTPase family.</text>
</comment>
<evidence type="ECO:0000256" key="2">
    <source>
        <dbReference type="ARBA" id="ARBA00022490"/>
    </source>
</evidence>
<evidence type="ECO:0000256" key="11">
    <source>
        <dbReference type="RuleBase" id="RU003313"/>
    </source>
</evidence>
<gene>
    <name evidence="10 13" type="primary">mnmE</name>
    <name evidence="10" type="synonym">trmE</name>
    <name evidence="13" type="ORF">M1R53_07535</name>
</gene>
<feature type="binding site" evidence="10">
    <location>
        <position position="120"/>
    </location>
    <ligand>
        <name>(6S)-5-formyl-5,6,7,8-tetrahydrofolate</name>
        <dbReference type="ChEBI" id="CHEBI:57457"/>
    </ligand>
</feature>
<dbReference type="InterPro" id="IPR025867">
    <property type="entry name" value="MnmE_helical"/>
</dbReference>
<feature type="binding site" evidence="10">
    <location>
        <position position="226"/>
    </location>
    <ligand>
        <name>K(+)</name>
        <dbReference type="ChEBI" id="CHEBI:29103"/>
    </ligand>
</feature>
<dbReference type="SUPFAM" id="SSF103025">
    <property type="entry name" value="Folate-binding domain"/>
    <property type="match status" value="1"/>
</dbReference>
<dbReference type="InterPro" id="IPR027368">
    <property type="entry name" value="MnmE_dom2"/>
</dbReference>
<feature type="binding site" evidence="10">
    <location>
        <position position="81"/>
    </location>
    <ligand>
        <name>(6S)-5-formyl-5,6,7,8-tetrahydrofolate</name>
        <dbReference type="ChEBI" id="CHEBI:57457"/>
    </ligand>
</feature>
<protein>
    <recommendedName>
        <fullName evidence="10">tRNA modification GTPase MnmE</fullName>
        <ecNumber evidence="10">3.6.-.-</ecNumber>
    </recommendedName>
</protein>
<proteinExistence type="inferred from homology"/>
<dbReference type="InterPro" id="IPR031168">
    <property type="entry name" value="G_TrmE"/>
</dbReference>
<feature type="binding site" evidence="10">
    <location>
        <position position="247"/>
    </location>
    <ligand>
        <name>K(+)</name>
        <dbReference type="ChEBI" id="CHEBI:29103"/>
    </ligand>
</feature>
<feature type="binding site" evidence="10">
    <location>
        <begin position="270"/>
        <end position="273"/>
    </location>
    <ligand>
        <name>GTP</name>
        <dbReference type="ChEBI" id="CHEBI:37565"/>
    </ligand>
</feature>
<keyword evidence="8 10" id="KW-0630">Potassium</keyword>
<dbReference type="PROSITE" id="PS51709">
    <property type="entry name" value="G_TRME"/>
    <property type="match status" value="1"/>
</dbReference>
<feature type="binding site" evidence="10">
    <location>
        <begin position="245"/>
        <end position="251"/>
    </location>
    <ligand>
        <name>GTP</name>
        <dbReference type="ChEBI" id="CHEBI:37565"/>
    </ligand>
</feature>
<keyword evidence="3 10" id="KW-0819">tRNA processing</keyword>
<comment type="cofactor">
    <cofactor evidence="10">
        <name>K(+)</name>
        <dbReference type="ChEBI" id="CHEBI:29103"/>
    </cofactor>
    <text evidence="10">Binds 1 potassium ion per subunit.</text>
</comment>
<dbReference type="CDD" id="cd04164">
    <property type="entry name" value="trmE"/>
    <property type="match status" value="1"/>
</dbReference>
<evidence type="ECO:0000256" key="6">
    <source>
        <dbReference type="ARBA" id="ARBA00022801"/>
    </source>
</evidence>
<feature type="domain" description="TrmE-type G" evidence="12">
    <location>
        <begin position="216"/>
        <end position="373"/>
    </location>
</feature>
<dbReference type="KEGG" id="fms:M1R53_07535"/>
<dbReference type="PRINTS" id="PR00326">
    <property type="entry name" value="GTP1OBG"/>
</dbReference>
<feature type="binding site" evidence="10">
    <location>
        <position position="250"/>
    </location>
    <ligand>
        <name>K(+)</name>
        <dbReference type="ChEBI" id="CHEBI:29103"/>
    </ligand>
</feature>
<comment type="subcellular location">
    <subcellularLocation>
        <location evidence="10">Cytoplasm</location>
    </subcellularLocation>
</comment>
<feature type="binding site" evidence="10">
    <location>
        <begin position="226"/>
        <end position="231"/>
    </location>
    <ligand>
        <name>GTP</name>
        <dbReference type="ChEBI" id="CHEBI:37565"/>
    </ligand>
</feature>
<evidence type="ECO:0000256" key="8">
    <source>
        <dbReference type="ARBA" id="ARBA00022958"/>
    </source>
</evidence>
<keyword evidence="7 10" id="KW-0460">Magnesium</keyword>
<dbReference type="HAMAP" id="MF_00379">
    <property type="entry name" value="GTPase_MnmE"/>
    <property type="match status" value="1"/>
</dbReference>
<dbReference type="GO" id="GO:0046872">
    <property type="term" value="F:metal ion binding"/>
    <property type="evidence" value="ECO:0007669"/>
    <property type="project" value="UniProtKB-KW"/>
</dbReference>
<dbReference type="InterPro" id="IPR006073">
    <property type="entry name" value="GTP-bd"/>
</dbReference>
<accession>A0A9E7DJC7</accession>
<comment type="subunit">
    <text evidence="10">Homodimer. Heterotetramer of two MnmE and two MnmG subunits.</text>
</comment>
<evidence type="ECO:0000313" key="14">
    <source>
        <dbReference type="Proteomes" id="UP000831151"/>
    </source>
</evidence>